<evidence type="ECO:0000313" key="2">
    <source>
        <dbReference type="Proteomes" id="UP000011648"/>
    </source>
</evidence>
<dbReference type="OrthoDB" id="190728at2157"/>
<name>M0A704_9EURY</name>
<dbReference type="Proteomes" id="UP000011648">
    <property type="component" value="Unassembled WGS sequence"/>
</dbReference>
<dbReference type="AlphaFoldDB" id="M0A704"/>
<evidence type="ECO:0000313" key="1">
    <source>
        <dbReference type="EMBL" id="ELY93113.1"/>
    </source>
</evidence>
<comment type="caution">
    <text evidence="1">The sequence shown here is derived from an EMBL/GenBank/DDBJ whole genome shotgun (WGS) entry which is preliminary data.</text>
</comment>
<protein>
    <submittedName>
        <fullName evidence="1">Uncharacterized protein</fullName>
    </submittedName>
</protein>
<organism evidence="1 2">
    <name type="scientific">Natrialba taiwanensis DSM 12281</name>
    <dbReference type="NCBI Taxonomy" id="1230458"/>
    <lineage>
        <taxon>Archaea</taxon>
        <taxon>Methanobacteriati</taxon>
        <taxon>Methanobacteriota</taxon>
        <taxon>Stenosarchaea group</taxon>
        <taxon>Halobacteria</taxon>
        <taxon>Halobacteriales</taxon>
        <taxon>Natrialbaceae</taxon>
        <taxon>Natrialba</taxon>
    </lineage>
</organism>
<keyword evidence="2" id="KW-1185">Reference proteome</keyword>
<accession>M0A704</accession>
<dbReference type="EMBL" id="AOIL01000020">
    <property type="protein sequence ID" value="ELY93113.1"/>
    <property type="molecule type" value="Genomic_DNA"/>
</dbReference>
<reference evidence="1 2" key="1">
    <citation type="journal article" date="2014" name="PLoS Genet.">
        <title>Phylogenetically driven sequencing of extremely halophilic archaea reveals strategies for static and dynamic osmo-response.</title>
        <authorList>
            <person name="Becker E.A."/>
            <person name="Seitzer P.M."/>
            <person name="Tritt A."/>
            <person name="Larsen D."/>
            <person name="Krusor M."/>
            <person name="Yao A.I."/>
            <person name="Wu D."/>
            <person name="Madern D."/>
            <person name="Eisen J.A."/>
            <person name="Darling A.E."/>
            <person name="Facciotti M.T."/>
        </authorList>
    </citation>
    <scope>NUCLEOTIDE SEQUENCE [LARGE SCALE GENOMIC DNA]</scope>
    <source>
        <strain evidence="1 2">DSM 12281</strain>
    </source>
</reference>
<dbReference type="STRING" id="1230458.C484_07858"/>
<dbReference type="PATRIC" id="fig|1230458.4.peg.1567"/>
<sequence>MNDEYLEIEVTDETSIEFINLVDPEGELYNQQRLENGETKTSFEVLGRYEDAFPTGDYKLIALQGDEQIDTTTITLEADCTITDVLWAAENPDMDWDTKPSDWETYAAVVIENTGTIPSLLTELEWTEAPVAKLQSKGSQSYYHETRLPPGKTTVYSKGSVYATNGAVHSLDCSDLETEPLTVTATVQVGSNPSYTQQIQYGDGKSCEISIVNDSADASTSSEGEN</sequence>
<gene>
    <name evidence="1" type="ORF">C484_07858</name>
</gene>
<proteinExistence type="predicted"/>